<keyword evidence="3" id="KW-1185">Reference proteome</keyword>
<dbReference type="EMBL" id="JBHSEC010000019">
    <property type="protein sequence ID" value="MFC4411200.1"/>
    <property type="molecule type" value="Genomic_DNA"/>
</dbReference>
<dbReference type="CDD" id="cd01948">
    <property type="entry name" value="EAL"/>
    <property type="match status" value="1"/>
</dbReference>
<dbReference type="Proteomes" id="UP001595817">
    <property type="component" value="Unassembled WGS sequence"/>
</dbReference>
<name>A0ABV8XAR0_9LACT</name>
<protein>
    <submittedName>
        <fullName evidence="2">EAL domain-containing protein</fullName>
    </submittedName>
</protein>
<dbReference type="PROSITE" id="PS50883">
    <property type="entry name" value="EAL"/>
    <property type="match status" value="1"/>
</dbReference>
<dbReference type="PANTHER" id="PTHR33121">
    <property type="entry name" value="CYCLIC DI-GMP PHOSPHODIESTERASE PDEF"/>
    <property type="match status" value="1"/>
</dbReference>
<evidence type="ECO:0000313" key="3">
    <source>
        <dbReference type="Proteomes" id="UP001595817"/>
    </source>
</evidence>
<reference evidence="3" key="1">
    <citation type="journal article" date="2019" name="Int. J. Syst. Evol. Microbiol.">
        <title>The Global Catalogue of Microorganisms (GCM) 10K type strain sequencing project: providing services to taxonomists for standard genome sequencing and annotation.</title>
        <authorList>
            <consortium name="The Broad Institute Genomics Platform"/>
            <consortium name="The Broad Institute Genome Sequencing Center for Infectious Disease"/>
            <person name="Wu L."/>
            <person name="Ma J."/>
        </authorList>
    </citation>
    <scope>NUCLEOTIDE SEQUENCE [LARGE SCALE GENOMIC DNA]</scope>
    <source>
        <strain evidence="3">CCUG 59778</strain>
    </source>
</reference>
<organism evidence="2 3">
    <name type="scientific">Chungangia koreensis</name>
    <dbReference type="NCBI Taxonomy" id="752657"/>
    <lineage>
        <taxon>Bacteria</taxon>
        <taxon>Bacillati</taxon>
        <taxon>Bacillota</taxon>
        <taxon>Bacilli</taxon>
        <taxon>Lactobacillales</taxon>
        <taxon>Chungangia</taxon>
    </lineage>
</organism>
<dbReference type="SUPFAM" id="SSF141868">
    <property type="entry name" value="EAL domain-like"/>
    <property type="match status" value="1"/>
</dbReference>
<dbReference type="Pfam" id="PF00563">
    <property type="entry name" value="EAL"/>
    <property type="match status" value="1"/>
</dbReference>
<dbReference type="InterPro" id="IPR050706">
    <property type="entry name" value="Cyclic-di-GMP_PDE-like"/>
</dbReference>
<comment type="caution">
    <text evidence="2">The sequence shown here is derived from an EMBL/GenBank/DDBJ whole genome shotgun (WGS) entry which is preliminary data.</text>
</comment>
<dbReference type="InterPro" id="IPR001633">
    <property type="entry name" value="EAL_dom"/>
</dbReference>
<gene>
    <name evidence="2" type="ORF">ACFOZY_12290</name>
</gene>
<proteinExistence type="predicted"/>
<dbReference type="InterPro" id="IPR035919">
    <property type="entry name" value="EAL_sf"/>
</dbReference>
<sequence length="276" mass="31604">MFKHFIREQKRSIQNTTKHIALDWMIEKEALDTFFQPIISLSSGMNLGYEILNRPPQDSVFQSTEAFYDFVGQTEMHGRFEQYCIHLSTKRFSQFSQELPNGFDTLLFLNIAPQALVQLENNLKDFEQLLSYHGLLPSQVIFEMTEKQECPDYSVMEKPLITYRKAGFRFAVDDVGSGYNSLKTITVIKPDFIKLDKSLIRYIDQNLDQQNMIRLLVNFSQASGSKLVAEGIERPEEIEYLTAAGIHYGQGYLIGRPAPLLSEGALPICYSMGNQT</sequence>
<feature type="domain" description="EAL" evidence="1">
    <location>
        <begin position="15"/>
        <end position="271"/>
    </location>
</feature>
<dbReference type="PANTHER" id="PTHR33121:SF76">
    <property type="entry name" value="SIGNALING PROTEIN"/>
    <property type="match status" value="1"/>
</dbReference>
<evidence type="ECO:0000313" key="2">
    <source>
        <dbReference type="EMBL" id="MFC4411200.1"/>
    </source>
</evidence>
<dbReference type="Gene3D" id="3.20.20.450">
    <property type="entry name" value="EAL domain"/>
    <property type="match status" value="1"/>
</dbReference>
<accession>A0ABV8XAR0</accession>
<dbReference type="SMART" id="SM00052">
    <property type="entry name" value="EAL"/>
    <property type="match status" value="1"/>
</dbReference>
<evidence type="ECO:0000259" key="1">
    <source>
        <dbReference type="PROSITE" id="PS50883"/>
    </source>
</evidence>